<keyword evidence="8" id="KW-1185">Reference proteome</keyword>
<dbReference type="Pfam" id="PF00924">
    <property type="entry name" value="MS_channel_2nd"/>
    <property type="match status" value="1"/>
</dbReference>
<dbReference type="PANTHER" id="PTHR30566">
    <property type="entry name" value="YNAI-RELATED MECHANOSENSITIVE ION CHANNEL"/>
    <property type="match status" value="1"/>
</dbReference>
<evidence type="ECO:0000256" key="2">
    <source>
        <dbReference type="ARBA" id="ARBA00022692"/>
    </source>
</evidence>
<evidence type="ECO:0000256" key="5">
    <source>
        <dbReference type="SAM" id="Phobius"/>
    </source>
</evidence>
<feature type="transmembrane region" description="Helical" evidence="5">
    <location>
        <begin position="129"/>
        <end position="150"/>
    </location>
</feature>
<dbReference type="GO" id="GO:0016020">
    <property type="term" value="C:membrane"/>
    <property type="evidence" value="ECO:0007669"/>
    <property type="project" value="UniProtKB-SubCell"/>
</dbReference>
<dbReference type="GO" id="GO:0055085">
    <property type="term" value="P:transmembrane transport"/>
    <property type="evidence" value="ECO:0007669"/>
    <property type="project" value="InterPro"/>
</dbReference>
<comment type="caution">
    <text evidence="7">The sequence shown here is derived from an EMBL/GenBank/DDBJ whole genome shotgun (WGS) entry which is preliminary data.</text>
</comment>
<accession>A0A3N2C141</accession>
<evidence type="ECO:0000313" key="7">
    <source>
        <dbReference type="EMBL" id="ROR81170.1"/>
    </source>
</evidence>
<protein>
    <submittedName>
        <fullName evidence="7">Small-conductance mechanosensitive channel</fullName>
    </submittedName>
</protein>
<dbReference type="EMBL" id="RKHL01000001">
    <property type="protein sequence ID" value="ROR81170.1"/>
    <property type="molecule type" value="Genomic_DNA"/>
</dbReference>
<gene>
    <name evidence="7" type="ORF">EDD42_1224</name>
</gene>
<keyword evidence="4 5" id="KW-0472">Membrane</keyword>
<evidence type="ECO:0000313" key="8">
    <source>
        <dbReference type="Proteomes" id="UP000266915"/>
    </source>
</evidence>
<dbReference type="AlphaFoldDB" id="A0A3N2C141"/>
<dbReference type="RefSeq" id="WP_085511024.1">
    <property type="nucleotide sequence ID" value="NZ_FXAP01000001.1"/>
</dbReference>
<evidence type="ECO:0000256" key="1">
    <source>
        <dbReference type="ARBA" id="ARBA00004370"/>
    </source>
</evidence>
<proteinExistence type="predicted"/>
<evidence type="ECO:0000256" key="4">
    <source>
        <dbReference type="ARBA" id="ARBA00023136"/>
    </source>
</evidence>
<feature type="transmembrane region" description="Helical" evidence="5">
    <location>
        <begin position="156"/>
        <end position="175"/>
    </location>
</feature>
<evidence type="ECO:0000259" key="6">
    <source>
        <dbReference type="Pfam" id="PF00924"/>
    </source>
</evidence>
<name>A0A3N2C141_9MICO</name>
<feature type="domain" description="Mechanosensitive ion channel MscS" evidence="6">
    <location>
        <begin position="178"/>
        <end position="244"/>
    </location>
</feature>
<organism evidence="7 8">
    <name type="scientific">Plantibacter flavus</name>
    <dbReference type="NCBI Taxonomy" id="150123"/>
    <lineage>
        <taxon>Bacteria</taxon>
        <taxon>Bacillati</taxon>
        <taxon>Actinomycetota</taxon>
        <taxon>Actinomycetes</taxon>
        <taxon>Micrococcales</taxon>
        <taxon>Microbacteriaceae</taxon>
        <taxon>Plantibacter</taxon>
    </lineage>
</organism>
<reference evidence="7 8" key="1">
    <citation type="submission" date="2018-11" db="EMBL/GenBank/DDBJ databases">
        <title>Sequencing the genomes of 1000 actinobacteria strains.</title>
        <authorList>
            <person name="Klenk H.-P."/>
        </authorList>
    </citation>
    <scope>NUCLEOTIDE SEQUENCE [LARGE SCALE GENOMIC DNA]</scope>
    <source>
        <strain evidence="7 8">DSM 14012</strain>
    </source>
</reference>
<dbReference type="InterPro" id="IPR006685">
    <property type="entry name" value="MscS_channel_2nd"/>
</dbReference>
<dbReference type="Proteomes" id="UP000266915">
    <property type="component" value="Unassembled WGS sequence"/>
</dbReference>
<dbReference type="InterPro" id="IPR023408">
    <property type="entry name" value="MscS_beta-dom_sf"/>
</dbReference>
<keyword evidence="2 5" id="KW-0812">Transmembrane</keyword>
<dbReference type="InterPro" id="IPR010920">
    <property type="entry name" value="LSM_dom_sf"/>
</dbReference>
<feature type="transmembrane region" description="Helical" evidence="5">
    <location>
        <begin position="83"/>
        <end position="108"/>
    </location>
</feature>
<feature type="transmembrane region" description="Helical" evidence="5">
    <location>
        <begin position="6"/>
        <end position="32"/>
    </location>
</feature>
<feature type="transmembrane region" description="Helical" evidence="5">
    <location>
        <begin position="53"/>
        <end position="71"/>
    </location>
</feature>
<comment type="subcellular location">
    <subcellularLocation>
        <location evidence="1">Membrane</location>
    </subcellularLocation>
</comment>
<sequence length="391" mass="42590">MFVWQSWWGVAAAAGIALIAALVVIVIVSVSFRMAARRSDWPGALAGSARHPFRALVILVAVWPAVAATLPDETARGFIDQTFRIAVIAAATWLVAALLAFVIGLGQARYRIDVPNNKVARRMQTQLALVRRLAIAVVVIVGVASILLTFPGVQGVGASVLASAGVVSIVAGLAAQSVLGNVFAGIQLAFSDAIRVDDVVIVEGEWGRIEEITLTYVVVGIWDDRRMVLPSTYFTSTPFQNWTRNTSELLGSVEFDLDWWVSPAVMRTELERILDRTDLWDGRAQVLQVTDAVGGYVRIRILVTAVDAPTLFDLRCLVREQMVEWILAQNPSAIPRNRVQMVEQEPRPVPKRGEPVTEPVGLFSGSAEAEQRASLFTSSITLPDLDDEPGR</sequence>
<evidence type="ECO:0000256" key="3">
    <source>
        <dbReference type="ARBA" id="ARBA00022989"/>
    </source>
</evidence>
<dbReference type="Gene3D" id="1.10.287.1260">
    <property type="match status" value="1"/>
</dbReference>
<keyword evidence="3 5" id="KW-1133">Transmembrane helix</keyword>
<dbReference type="Gene3D" id="2.30.30.60">
    <property type="match status" value="1"/>
</dbReference>
<dbReference type="PANTHER" id="PTHR30566:SF25">
    <property type="entry name" value="INNER MEMBRANE PROTEIN"/>
    <property type="match status" value="1"/>
</dbReference>
<dbReference type="SUPFAM" id="SSF50182">
    <property type="entry name" value="Sm-like ribonucleoproteins"/>
    <property type="match status" value="1"/>
</dbReference>